<feature type="domain" description="ABC transporter" evidence="10">
    <location>
        <begin position="1351"/>
        <end position="1616"/>
    </location>
</feature>
<organism evidence="12 13">
    <name type="scientific">Linnemannia gamsii</name>
    <dbReference type="NCBI Taxonomy" id="64522"/>
    <lineage>
        <taxon>Eukaryota</taxon>
        <taxon>Fungi</taxon>
        <taxon>Fungi incertae sedis</taxon>
        <taxon>Mucoromycota</taxon>
        <taxon>Mortierellomycotina</taxon>
        <taxon>Mortierellomycetes</taxon>
        <taxon>Mortierellales</taxon>
        <taxon>Mortierellaceae</taxon>
        <taxon>Linnemannia</taxon>
    </lineage>
</organism>
<dbReference type="PROSITE" id="PS50893">
    <property type="entry name" value="ABC_TRANSPORTER_2"/>
    <property type="match status" value="2"/>
</dbReference>
<dbReference type="InterPro" id="IPR044746">
    <property type="entry name" value="ABCC_6TM_D1"/>
</dbReference>
<feature type="transmembrane region" description="Helical" evidence="9">
    <location>
        <begin position="187"/>
        <end position="208"/>
    </location>
</feature>
<accession>A0ABQ7K5A7</accession>
<evidence type="ECO:0000256" key="3">
    <source>
        <dbReference type="ARBA" id="ARBA00022692"/>
    </source>
</evidence>
<evidence type="ECO:0000256" key="4">
    <source>
        <dbReference type="ARBA" id="ARBA00022741"/>
    </source>
</evidence>
<keyword evidence="6 9" id="KW-1133">Transmembrane helix</keyword>
<feature type="transmembrane region" description="Helical" evidence="9">
    <location>
        <begin position="304"/>
        <end position="324"/>
    </location>
</feature>
<dbReference type="Gene3D" id="1.20.1560.10">
    <property type="entry name" value="ABC transporter type 1, transmembrane domain"/>
    <property type="match status" value="2"/>
</dbReference>
<dbReference type="InterPro" id="IPR003439">
    <property type="entry name" value="ABC_transporter-like_ATP-bd"/>
</dbReference>
<dbReference type="InterPro" id="IPR050173">
    <property type="entry name" value="ABC_transporter_C-like"/>
</dbReference>
<feature type="transmembrane region" description="Helical" evidence="9">
    <location>
        <begin position="48"/>
        <end position="68"/>
    </location>
</feature>
<feature type="region of interest" description="Disordered" evidence="8">
    <location>
        <begin position="951"/>
        <end position="981"/>
    </location>
</feature>
<dbReference type="InterPro" id="IPR017871">
    <property type="entry name" value="ABC_transporter-like_CS"/>
</dbReference>
<dbReference type="Pfam" id="PF00005">
    <property type="entry name" value="ABC_tran"/>
    <property type="match status" value="2"/>
</dbReference>
<evidence type="ECO:0000256" key="5">
    <source>
        <dbReference type="ARBA" id="ARBA00022840"/>
    </source>
</evidence>
<keyword evidence="4" id="KW-0547">Nucleotide-binding</keyword>
<dbReference type="InterPro" id="IPR056227">
    <property type="entry name" value="TMD0_ABC"/>
</dbReference>
<evidence type="ECO:0000313" key="12">
    <source>
        <dbReference type="EMBL" id="KAG0291943.1"/>
    </source>
</evidence>
<evidence type="ECO:0000256" key="2">
    <source>
        <dbReference type="ARBA" id="ARBA00022448"/>
    </source>
</evidence>
<sequence>MADQIVFPQSPLPASPLFDDVLCRQSEGWGPYSPDRYDLTLCFEYSTLYGAVSMVTILLLIARYHYLVTYGVPHRLGRTACIYWPTQISIALTAALMMTQIGSFLLEATAKKGDNGDPVVPLVAVLGCLGMGLAWIAALFVNRLEHRFEIRSSTIIFLLYLTSIASTGIILHTHYDLQHNNKTSTTIQVLPLILALFVQLVGFTVEAWPRGSTRVQQLSGAPEYDKANIFSRLVMYFFQPVVSIGIQRTLTAEDTANLLSAGSRTQPGYQKLSARWNAALQKRARNPRNLRPPSLFWTVMRTHLVALLPIIFCRILIALLSYALPVLLSRLLDYLQDYETKPQSYGIFLACSMFLVALFVALLYTYNRHQMFLINIETKAALISMIYRKSLRLSPGSRLKSTTGEITNHMAVDAEQWNDGMVFLSTWISIPLEIGIALFLLYRFLGWSMIAGFLGMVLLLPLQGLQAKVFESMQSRKLTAMDQRIRLTTEVLAGIKIVKIYGWESAFLQRILSTRNQELAALKVIGVLQAFMSIIFISSSLIISLIAFGVFALWGGPDFTPGVLTPQVVFVSMTLFAMLRNPIANLSEAITSSISLIIGTRRIQEFLLREEIREEDVIRFMKVPKDPRDPVIFLKDASFTWSDLATPSQTDNFAENEEHQPLISSEQSSSASSAQATLESINLSIRNRSLTAIVGRVGQGKSSLLSAIIGEMYKLQGRAQVSGRIAYVPQQSWIMNATLRDNIVFGNEYNEERYQHILFACGLEPDLAILPAGDMTEIGERGINLSGGQKQRVSLARAAYDDADIYLLDDPLSAVDAHVDRHLWDNLLGPTGLLRNKARVLVTHGIQHLRDVDWIVMLKDGMIAEQGNYHELIKDKSIFYQLIKEYATARRPSLSGRRKSSAAILPPQDSSVTSELSSGNDFDNTDHHNTEGSTLLVSDVHDSDSASFTFTDTTDISDQGAGETTTSNPEIPTTTTKDDVKKDTKAELITAEKMKEGQVDANIFLVYMKALRYRNAVLIWILFITAQACLVGTSLWLKYWIKRTQESQDLTNNNTDDSNDAPTATPPPSVGLFLGVYALLTLFYVLLYVAVSWLTFAYARIQASELLHRNFVTKIMRLPMSFFDTTPLGRVLNRFSSDFTAIDDRLPNKFFDACYFIVTVAGTFMLIIYTAPQFLLVLPLLLAAYYVIQVCFLRISQVVTRMYSVSKSPVYQHFNESLNGVSTIRAMAIQGQFIEGNGERTDRMANSSMCTMTSKRWVEVQLRLLSTFILLFAALFAVLGREHLDPSLVGLTISFAMSITEEITSLVRIGCDFQNHLVAVERVIEYTDLKTEAPEHTNVILPPNWPSQGHIRFRHYSTRYREGLDLVLKDISLEILPTQKIGIVGRTGAGKSSLTLALFRIIEAASSSSSPSVLAGVGVGGSGGLTIDMREEEEENRGSIEIDGIDISTIGLEDLRKHLAIIPQDPTLFAGTIRSNLDPFQELPDHQLWEALERSHLKPFISALPGGLSFQVSQNGENFSVGQRSLICLARALLRRSKILVLDEATAAVDVETDELIQRTIRKEFAGTTVLTIAHRIKTVMDSDRILVLENGRVEEFEAPQVLLRRKGESLFFKLAEQAGEI</sequence>
<evidence type="ECO:0000259" key="11">
    <source>
        <dbReference type="PROSITE" id="PS50929"/>
    </source>
</evidence>
<dbReference type="SUPFAM" id="SSF90123">
    <property type="entry name" value="ABC transporter transmembrane region"/>
    <property type="match status" value="2"/>
</dbReference>
<dbReference type="PROSITE" id="PS00211">
    <property type="entry name" value="ABC_TRANSPORTER_1"/>
    <property type="match status" value="2"/>
</dbReference>
<dbReference type="PROSITE" id="PS50929">
    <property type="entry name" value="ABC_TM1F"/>
    <property type="match status" value="2"/>
</dbReference>
<proteinExistence type="predicted"/>
<evidence type="ECO:0000256" key="6">
    <source>
        <dbReference type="ARBA" id="ARBA00022989"/>
    </source>
</evidence>
<evidence type="ECO:0000256" key="8">
    <source>
        <dbReference type="SAM" id="MobiDB-lite"/>
    </source>
</evidence>
<dbReference type="InterPro" id="IPR003593">
    <property type="entry name" value="AAA+_ATPase"/>
</dbReference>
<feature type="transmembrane region" description="Helical" evidence="9">
    <location>
        <begin position="1150"/>
        <end position="1169"/>
    </location>
</feature>
<dbReference type="Gene3D" id="3.40.50.300">
    <property type="entry name" value="P-loop containing nucleotide triphosphate hydrolases"/>
    <property type="match status" value="2"/>
</dbReference>
<reference evidence="12 13" key="1">
    <citation type="journal article" date="2020" name="Fungal Divers.">
        <title>Resolving the Mortierellaceae phylogeny through synthesis of multi-gene phylogenetics and phylogenomics.</title>
        <authorList>
            <person name="Vandepol N."/>
            <person name="Liber J."/>
            <person name="Desiro A."/>
            <person name="Na H."/>
            <person name="Kennedy M."/>
            <person name="Barry K."/>
            <person name="Grigoriev I.V."/>
            <person name="Miller A.N."/>
            <person name="O'Donnell K."/>
            <person name="Stajich J.E."/>
            <person name="Bonito G."/>
        </authorList>
    </citation>
    <scope>NUCLEOTIDE SEQUENCE [LARGE SCALE GENOMIC DNA]</scope>
    <source>
        <strain evidence="12 13">AD045</strain>
    </source>
</reference>
<feature type="compositionally biased region" description="Polar residues" evidence="8">
    <location>
        <begin position="908"/>
        <end position="922"/>
    </location>
</feature>
<feature type="compositionally biased region" description="Low complexity" evidence="8">
    <location>
        <begin position="951"/>
        <end position="975"/>
    </location>
</feature>
<feature type="transmembrane region" description="Helical" evidence="9">
    <location>
        <begin position="1175"/>
        <end position="1195"/>
    </location>
</feature>
<feature type="domain" description="ABC transporter" evidence="10">
    <location>
        <begin position="663"/>
        <end position="885"/>
    </location>
</feature>
<dbReference type="CDD" id="cd03244">
    <property type="entry name" value="ABCC_MRP_domain2"/>
    <property type="match status" value="1"/>
</dbReference>
<feature type="transmembrane region" description="Helical" evidence="9">
    <location>
        <begin position="559"/>
        <end position="579"/>
    </location>
</feature>
<feature type="transmembrane region" description="Helical" evidence="9">
    <location>
        <begin position="1076"/>
        <end position="1099"/>
    </location>
</feature>
<feature type="transmembrane region" description="Helical" evidence="9">
    <location>
        <begin position="80"/>
        <end position="99"/>
    </location>
</feature>
<evidence type="ECO:0000256" key="7">
    <source>
        <dbReference type="ARBA" id="ARBA00023136"/>
    </source>
</evidence>
<dbReference type="EMBL" id="JAAAIM010000218">
    <property type="protein sequence ID" value="KAG0291943.1"/>
    <property type="molecule type" value="Genomic_DNA"/>
</dbReference>
<keyword evidence="5" id="KW-0067">ATP-binding</keyword>
<keyword evidence="3 9" id="KW-0812">Transmembrane</keyword>
<dbReference type="Proteomes" id="UP001194696">
    <property type="component" value="Unassembled WGS sequence"/>
</dbReference>
<keyword evidence="13" id="KW-1185">Reference proteome</keyword>
<feature type="transmembrane region" description="Helical" evidence="9">
    <location>
        <begin position="153"/>
        <end position="175"/>
    </location>
</feature>
<evidence type="ECO:0000256" key="9">
    <source>
        <dbReference type="SAM" id="Phobius"/>
    </source>
</evidence>
<feature type="transmembrane region" description="Helical" evidence="9">
    <location>
        <begin position="344"/>
        <end position="366"/>
    </location>
</feature>
<dbReference type="SMART" id="SM00382">
    <property type="entry name" value="AAA"/>
    <property type="match status" value="2"/>
</dbReference>
<dbReference type="InterPro" id="IPR011527">
    <property type="entry name" value="ABC1_TM_dom"/>
</dbReference>
<feature type="transmembrane region" description="Helical" evidence="9">
    <location>
        <begin position="447"/>
        <end position="467"/>
    </location>
</feature>
<dbReference type="Pfam" id="PF24357">
    <property type="entry name" value="TMD0_ABC"/>
    <property type="match status" value="1"/>
</dbReference>
<feature type="domain" description="ABC transmembrane type-1" evidence="11">
    <location>
        <begin position="1021"/>
        <end position="1315"/>
    </location>
</feature>
<dbReference type="CDD" id="cd18579">
    <property type="entry name" value="ABC_6TM_ABCC_D1"/>
    <property type="match status" value="1"/>
</dbReference>
<evidence type="ECO:0000256" key="1">
    <source>
        <dbReference type="ARBA" id="ARBA00004141"/>
    </source>
</evidence>
<comment type="caution">
    <text evidence="12">The sequence shown here is derived from an EMBL/GenBank/DDBJ whole genome shotgun (WGS) entry which is preliminary data.</text>
</comment>
<feature type="region of interest" description="Disordered" evidence="8">
    <location>
        <begin position="894"/>
        <end position="930"/>
    </location>
</feature>
<feature type="domain" description="ABC transmembrane type-1" evidence="11">
    <location>
        <begin position="310"/>
        <end position="595"/>
    </location>
</feature>
<keyword evidence="2" id="KW-0813">Transport</keyword>
<keyword evidence="7 9" id="KW-0472">Membrane</keyword>
<feature type="transmembrane region" description="Helical" evidence="9">
    <location>
        <begin position="119"/>
        <end position="141"/>
    </location>
</feature>
<evidence type="ECO:0000313" key="13">
    <source>
        <dbReference type="Proteomes" id="UP001194696"/>
    </source>
</evidence>
<feature type="transmembrane region" description="Helical" evidence="9">
    <location>
        <begin position="420"/>
        <end position="441"/>
    </location>
</feature>
<comment type="subcellular location">
    <subcellularLocation>
        <location evidence="1">Membrane</location>
        <topology evidence="1">Multi-pass membrane protein</topology>
    </subcellularLocation>
</comment>
<dbReference type="CDD" id="cd03250">
    <property type="entry name" value="ABCC_MRP_domain1"/>
    <property type="match status" value="1"/>
</dbReference>
<dbReference type="PANTHER" id="PTHR24223">
    <property type="entry name" value="ATP-BINDING CASSETTE SUB-FAMILY C"/>
    <property type="match status" value="1"/>
</dbReference>
<dbReference type="InterPro" id="IPR027417">
    <property type="entry name" value="P-loop_NTPase"/>
</dbReference>
<protein>
    <submittedName>
        <fullName evidence="12">Multidrug resistance-associated protein 1</fullName>
    </submittedName>
</protein>
<feature type="transmembrane region" description="Helical" evidence="9">
    <location>
        <begin position="1017"/>
        <end position="1037"/>
    </location>
</feature>
<dbReference type="InterPro" id="IPR036640">
    <property type="entry name" value="ABC1_TM_sf"/>
</dbReference>
<evidence type="ECO:0000259" key="10">
    <source>
        <dbReference type="PROSITE" id="PS50893"/>
    </source>
</evidence>
<feature type="transmembrane region" description="Helical" evidence="9">
    <location>
        <begin position="1262"/>
        <end position="1280"/>
    </location>
</feature>
<dbReference type="SUPFAM" id="SSF52540">
    <property type="entry name" value="P-loop containing nucleoside triphosphate hydrolases"/>
    <property type="match status" value="2"/>
</dbReference>
<dbReference type="Pfam" id="PF00664">
    <property type="entry name" value="ABC_membrane"/>
    <property type="match status" value="2"/>
</dbReference>
<feature type="transmembrane region" description="Helical" evidence="9">
    <location>
        <begin position="520"/>
        <end position="553"/>
    </location>
</feature>
<name>A0ABQ7K5A7_9FUNG</name>
<gene>
    <name evidence="12" type="primary">ABCC1_6</name>
    <name evidence="12" type="ORF">BGZ96_004688</name>
</gene>